<dbReference type="EMBL" id="JARJLM010000645">
    <property type="protein sequence ID" value="MDF3839017.1"/>
    <property type="molecule type" value="Genomic_DNA"/>
</dbReference>
<sequence>MQPYNRADVYRLIAEILKNIASNSSEKLTEFGITQPIHGEIIDELESSGESIENLCPPPYSIAFEADSTGRVPLDIYETEPFPQAWRVSCQLWSGDRKTDLTLIADLPEARDGPSIIFRLLETQ</sequence>
<comment type="caution">
    <text evidence="1">The sequence shown here is derived from an EMBL/GenBank/DDBJ whole genome shotgun (WGS) entry which is preliminary data.</text>
</comment>
<reference evidence="1 2" key="1">
    <citation type="submission" date="2023-03" db="EMBL/GenBank/DDBJ databases">
        <title>Draft assemblies of triclosan tolerant bacteria isolated from returned activated sludge.</title>
        <authorList>
            <person name="Van Hamelsveld S."/>
        </authorList>
    </citation>
    <scope>NUCLEOTIDE SEQUENCE [LARGE SCALE GENOMIC DNA]</scope>
    <source>
        <strain evidence="1 2">GW210010_S58</strain>
    </source>
</reference>
<evidence type="ECO:0000313" key="1">
    <source>
        <dbReference type="EMBL" id="MDF3839017.1"/>
    </source>
</evidence>
<proteinExistence type="predicted"/>
<dbReference type="Proteomes" id="UP001216674">
    <property type="component" value="Unassembled WGS sequence"/>
</dbReference>
<protein>
    <submittedName>
        <fullName evidence="1">Uncharacterized protein</fullName>
    </submittedName>
</protein>
<gene>
    <name evidence="1" type="ORF">P3W85_39685</name>
</gene>
<organism evidence="1 2">
    <name type="scientific">Cupriavidus basilensis</name>
    <dbReference type="NCBI Taxonomy" id="68895"/>
    <lineage>
        <taxon>Bacteria</taxon>
        <taxon>Pseudomonadati</taxon>
        <taxon>Pseudomonadota</taxon>
        <taxon>Betaproteobacteria</taxon>
        <taxon>Burkholderiales</taxon>
        <taxon>Burkholderiaceae</taxon>
        <taxon>Cupriavidus</taxon>
    </lineage>
</organism>
<keyword evidence="2" id="KW-1185">Reference proteome</keyword>
<evidence type="ECO:0000313" key="2">
    <source>
        <dbReference type="Proteomes" id="UP001216674"/>
    </source>
</evidence>
<accession>A0ABT6B298</accession>
<dbReference type="RefSeq" id="WP_276268838.1">
    <property type="nucleotide sequence ID" value="NZ_JARJLM010000645.1"/>
</dbReference>
<name>A0ABT6B298_9BURK</name>